<reference evidence="1 2" key="1">
    <citation type="submission" date="2018-11" db="EMBL/GenBank/DDBJ databases">
        <authorList>
            <consortium name="Pathogen Informatics"/>
        </authorList>
    </citation>
    <scope>NUCLEOTIDE SEQUENCE [LARGE SCALE GENOMIC DNA]</scope>
    <source>
        <strain evidence="1 2">Zambia</strain>
    </source>
</reference>
<proteinExistence type="predicted"/>
<organism evidence="1 2">
    <name type="scientific">Schistosoma margrebowiei</name>
    <dbReference type="NCBI Taxonomy" id="48269"/>
    <lineage>
        <taxon>Eukaryota</taxon>
        <taxon>Metazoa</taxon>
        <taxon>Spiralia</taxon>
        <taxon>Lophotrochozoa</taxon>
        <taxon>Platyhelminthes</taxon>
        <taxon>Trematoda</taxon>
        <taxon>Digenea</taxon>
        <taxon>Strigeidida</taxon>
        <taxon>Schistosomatoidea</taxon>
        <taxon>Schistosomatidae</taxon>
        <taxon>Schistosoma</taxon>
    </lineage>
</organism>
<accession>A0A183MP45</accession>
<name>A0A183MP45_9TREM</name>
<dbReference type="EMBL" id="UZAI01017471">
    <property type="protein sequence ID" value="VDP25324.1"/>
    <property type="molecule type" value="Genomic_DNA"/>
</dbReference>
<protein>
    <submittedName>
        <fullName evidence="1">Uncharacterized protein</fullName>
    </submittedName>
</protein>
<gene>
    <name evidence="1" type="ORF">SMRZ_LOCUS17820</name>
</gene>
<evidence type="ECO:0000313" key="1">
    <source>
        <dbReference type="EMBL" id="VDP25324.1"/>
    </source>
</evidence>
<dbReference type="Proteomes" id="UP000277204">
    <property type="component" value="Unassembled WGS sequence"/>
</dbReference>
<evidence type="ECO:0000313" key="2">
    <source>
        <dbReference type="Proteomes" id="UP000277204"/>
    </source>
</evidence>
<dbReference type="AlphaFoldDB" id="A0A183MP45"/>
<sequence length="43" mass="4967">MFRRNWDSSAGCTCASELMSTPRLEPSTIRFKRHRIIHSATQS</sequence>
<keyword evidence="2" id="KW-1185">Reference proteome</keyword>